<dbReference type="STRING" id="41688.A0A2N3NKY2"/>
<dbReference type="AlphaFoldDB" id="A0A2N3NKY2"/>
<accession>A0A2N3NKY2</accession>
<reference evidence="3 4" key="1">
    <citation type="journal article" date="2017" name="G3 (Bethesda)">
        <title>First Draft Genome Sequence of the Pathogenic Fungus Lomentospora prolificans (Formerly Scedosporium prolificans).</title>
        <authorList>
            <person name="Luo R."/>
            <person name="Zimin A."/>
            <person name="Workman R."/>
            <person name="Fan Y."/>
            <person name="Pertea G."/>
            <person name="Grossman N."/>
            <person name="Wear M.P."/>
            <person name="Jia B."/>
            <person name="Miller H."/>
            <person name="Casadevall A."/>
            <person name="Timp W."/>
            <person name="Zhang S.X."/>
            <person name="Salzberg S.L."/>
        </authorList>
    </citation>
    <scope>NUCLEOTIDE SEQUENCE [LARGE SCALE GENOMIC DNA]</scope>
    <source>
        <strain evidence="3 4">JHH-5317</strain>
    </source>
</reference>
<sequence length="497" mass="54158">MGKQAEYQRLIDAEPQDMSNGVSNDQLTQILLARERRRHRARRVFRFVLFIVLPVLFFFSFFGKTGPGFGPGCHHSPNATDAEDAFRQTPDENCGNDFHKIHDGTYPLQFSSDHTVQFVQQQGRNRRGGHRNGSPNVSGHVRVVQSSSSKGKIDLRIDVNNDDVPVHTHWNPETQRLYVNVEHVYDEGGWPRPCVDIQATIYVPADAELKVLKVEVSSLAVDVGKSLGVAIDETILTTVAGHIKFGTGAIKEGSRLSLTSISGNIHAEAPLLEKVDSFTTSGTNHVNVWPPAKWRDFDTASLNVHSISGNVRALDPLDEGAHVPAADYIRKVSTVSGNVDAALFFSSRVEVSGQPSGDLDVSLLPLLSGGLSGDDDDEVRSKLETNSVSGNAKLQVLEPAWIGESGKKKKWTLVSSHAAVSGNIEIHLPDAWEGGFSTRSLTGRIDICGKDVQLGTMEEKEADAEVMRAIRGHKGDGNSKLDVHTTTGNIKLIIGKE</sequence>
<organism evidence="3 4">
    <name type="scientific">Lomentospora prolificans</name>
    <dbReference type="NCBI Taxonomy" id="41688"/>
    <lineage>
        <taxon>Eukaryota</taxon>
        <taxon>Fungi</taxon>
        <taxon>Dikarya</taxon>
        <taxon>Ascomycota</taxon>
        <taxon>Pezizomycotina</taxon>
        <taxon>Sordariomycetes</taxon>
        <taxon>Hypocreomycetidae</taxon>
        <taxon>Microascales</taxon>
        <taxon>Microascaceae</taxon>
        <taxon>Lomentospora</taxon>
    </lineage>
</organism>
<dbReference type="EMBL" id="NLAX01000002">
    <property type="protein sequence ID" value="PKS13079.1"/>
    <property type="molecule type" value="Genomic_DNA"/>
</dbReference>
<dbReference type="OrthoDB" id="3539644at2759"/>
<evidence type="ECO:0000256" key="2">
    <source>
        <dbReference type="SAM" id="Phobius"/>
    </source>
</evidence>
<proteinExistence type="predicted"/>
<dbReference type="VEuPathDB" id="FungiDB:jhhlp_000420"/>
<feature type="region of interest" description="Disordered" evidence="1">
    <location>
        <begin position="120"/>
        <end position="149"/>
    </location>
</feature>
<dbReference type="Proteomes" id="UP000233524">
    <property type="component" value="Unassembled WGS sequence"/>
</dbReference>
<keyword evidence="2" id="KW-1133">Transmembrane helix</keyword>
<protein>
    <recommendedName>
        <fullName evidence="5">Adhesin domain-containing protein</fullName>
    </recommendedName>
</protein>
<keyword evidence="2" id="KW-0812">Transmembrane</keyword>
<evidence type="ECO:0000313" key="3">
    <source>
        <dbReference type="EMBL" id="PKS13079.1"/>
    </source>
</evidence>
<keyword evidence="2" id="KW-0472">Membrane</keyword>
<keyword evidence="4" id="KW-1185">Reference proteome</keyword>
<name>A0A2N3NKY2_9PEZI</name>
<gene>
    <name evidence="3" type="ORF">jhhlp_000420</name>
</gene>
<evidence type="ECO:0000256" key="1">
    <source>
        <dbReference type="SAM" id="MobiDB-lite"/>
    </source>
</evidence>
<comment type="caution">
    <text evidence="3">The sequence shown here is derived from an EMBL/GenBank/DDBJ whole genome shotgun (WGS) entry which is preliminary data.</text>
</comment>
<evidence type="ECO:0000313" key="4">
    <source>
        <dbReference type="Proteomes" id="UP000233524"/>
    </source>
</evidence>
<feature type="transmembrane region" description="Helical" evidence="2">
    <location>
        <begin position="44"/>
        <end position="63"/>
    </location>
</feature>
<evidence type="ECO:0008006" key="5">
    <source>
        <dbReference type="Google" id="ProtNLM"/>
    </source>
</evidence>
<dbReference type="InParanoid" id="A0A2N3NKY2"/>